<evidence type="ECO:0000313" key="3">
    <source>
        <dbReference type="EMBL" id="XCP93067.1"/>
    </source>
</evidence>
<sequence>MKNQVNKKLSLSKVAVACFMAAAVTTTGTEVLWNFSSTAEAAQASTANSKSVTHDGVKLTLSEVEYDGLVLKITIKREGKGLPEGMMASYNQKNTVKGHLKTPEILINGQKDSKATTGLRSHLKESNTAILEYKSESLPDQFELTLRMPVSSIKENFEFKIPVKKQNGLIQIKPNQTKESKGFSYTVQKINMTSSQTQLVLDSKGKVPASSKQTGVYAPTMMYYDIVDDQGKTLKQKRLAFYSKKPGTKYHIDELYDAVSPQTKSITIKPYTFTVKPSDWSIVGEKVDKKGRIVSSGTKTYIKELEMKVNITK</sequence>
<protein>
    <submittedName>
        <fullName evidence="3">DUF5643 domain-containing protein</fullName>
    </submittedName>
</protein>
<evidence type="ECO:0000256" key="1">
    <source>
        <dbReference type="SAM" id="SignalP"/>
    </source>
</evidence>
<dbReference type="AlphaFoldDB" id="A0AAU8N9A1"/>
<organism evidence="3">
    <name type="scientific">Paenibacillus sp. AN1007</name>
    <dbReference type="NCBI Taxonomy" id="3151385"/>
    <lineage>
        <taxon>Bacteria</taxon>
        <taxon>Bacillati</taxon>
        <taxon>Bacillota</taxon>
        <taxon>Bacilli</taxon>
        <taxon>Bacillales</taxon>
        <taxon>Paenibacillaceae</taxon>
        <taxon>Paenibacillus</taxon>
    </lineage>
</organism>
<feature type="signal peptide" evidence="1">
    <location>
        <begin position="1"/>
        <end position="23"/>
    </location>
</feature>
<accession>A0AAU8N9A1</accession>
<proteinExistence type="predicted"/>
<evidence type="ECO:0000259" key="2">
    <source>
        <dbReference type="Pfam" id="PF18705"/>
    </source>
</evidence>
<dbReference type="Gene3D" id="2.60.40.1630">
    <property type="entry name" value="bacillus anthracis domain"/>
    <property type="match status" value="1"/>
</dbReference>
<keyword evidence="1" id="KW-0732">Signal</keyword>
<gene>
    <name evidence="3" type="ORF">ABXS70_17705</name>
</gene>
<feature type="chain" id="PRO_5043571784" evidence="1">
    <location>
        <begin position="24"/>
        <end position="313"/>
    </location>
</feature>
<dbReference type="EMBL" id="CP159992">
    <property type="protein sequence ID" value="XCP93067.1"/>
    <property type="molecule type" value="Genomic_DNA"/>
</dbReference>
<dbReference type="InterPro" id="IPR040680">
    <property type="entry name" value="DUF5643"/>
</dbReference>
<reference evidence="3" key="1">
    <citation type="submission" date="2024-05" db="EMBL/GenBank/DDBJ databases">
        <title>Draft genome assemblies of 36 bacteria isolated from hibernating arctic ground squirrels.</title>
        <authorList>
            <person name="McKee H."/>
            <person name="Mullen L."/>
            <person name="Drown D.M."/>
            <person name="Duddleston K.N."/>
        </authorList>
    </citation>
    <scope>NUCLEOTIDE SEQUENCE</scope>
    <source>
        <strain evidence="3">AN1007</strain>
    </source>
</reference>
<feature type="domain" description="DUF5643" evidence="2">
    <location>
        <begin position="171"/>
        <end position="296"/>
    </location>
</feature>
<dbReference type="Pfam" id="PF18705">
    <property type="entry name" value="DUF5643"/>
    <property type="match status" value="1"/>
</dbReference>
<name>A0AAU8N9A1_9BACL</name>
<dbReference type="RefSeq" id="WP_366289556.1">
    <property type="nucleotide sequence ID" value="NZ_CP159992.1"/>
</dbReference>
<dbReference type="Gene3D" id="2.60.40.1640">
    <property type="entry name" value="Conserved domain protein"/>
    <property type="match status" value="1"/>
</dbReference>